<gene>
    <name evidence="7" type="ORF">C7451_11094</name>
</gene>
<sequence>MLTSYLATVLLIELTPGPNMAYLAALTLGHGRRAGLAAVAGVALGLTVIGLAAAMGFAALVAASPMLWNALRWAGTAYLFYLALETWRDDQETSPAGMQGTALEHRRHFLRGLMTNVLNPKAALFYVAILPRFLPEQDAGLDDALLLTAISVAVATAVHLAIVLLAATLHPMLSQPRRLRRTRRVLALGLAGIAMWFLFGTALPHI</sequence>
<dbReference type="AlphaFoldDB" id="A0A2V3UVZ2"/>
<feature type="transmembrane region" description="Helical" evidence="6">
    <location>
        <begin position="146"/>
        <end position="173"/>
    </location>
</feature>
<feature type="transmembrane region" description="Helical" evidence="6">
    <location>
        <begin position="185"/>
        <end position="203"/>
    </location>
</feature>
<reference evidence="7 8" key="1">
    <citation type="submission" date="2018-05" db="EMBL/GenBank/DDBJ databases">
        <title>Genomic Encyclopedia of Type Strains, Phase IV (KMG-IV): sequencing the most valuable type-strain genomes for metagenomic binning, comparative biology and taxonomic classification.</title>
        <authorList>
            <person name="Goeker M."/>
        </authorList>
    </citation>
    <scope>NUCLEOTIDE SEQUENCE [LARGE SCALE GENOMIC DNA]</scope>
    <source>
        <strain evidence="7 8">DSM 3183</strain>
    </source>
</reference>
<dbReference type="PANTHER" id="PTHR30086:SF20">
    <property type="entry name" value="ARGININE EXPORTER PROTEIN ARGO-RELATED"/>
    <property type="match status" value="1"/>
</dbReference>
<accession>A0A2V3UVZ2</accession>
<dbReference type="PIRSF" id="PIRSF006324">
    <property type="entry name" value="LeuE"/>
    <property type="match status" value="1"/>
</dbReference>
<evidence type="ECO:0000256" key="2">
    <source>
        <dbReference type="ARBA" id="ARBA00022475"/>
    </source>
</evidence>
<name>A0A2V3UVZ2_9SPHN</name>
<dbReference type="Pfam" id="PF01810">
    <property type="entry name" value="LysE"/>
    <property type="match status" value="1"/>
</dbReference>
<dbReference type="EMBL" id="QJJM01000010">
    <property type="protein sequence ID" value="PXW73367.1"/>
    <property type="molecule type" value="Genomic_DNA"/>
</dbReference>
<dbReference type="OrthoDB" id="9807053at2"/>
<keyword evidence="5 6" id="KW-0472">Membrane</keyword>
<organism evidence="7 8">
    <name type="scientific">Blastomonas natatoria</name>
    <dbReference type="NCBI Taxonomy" id="34015"/>
    <lineage>
        <taxon>Bacteria</taxon>
        <taxon>Pseudomonadati</taxon>
        <taxon>Pseudomonadota</taxon>
        <taxon>Alphaproteobacteria</taxon>
        <taxon>Sphingomonadales</taxon>
        <taxon>Sphingomonadaceae</taxon>
        <taxon>Blastomonas</taxon>
    </lineage>
</organism>
<dbReference type="GO" id="GO:0005886">
    <property type="term" value="C:plasma membrane"/>
    <property type="evidence" value="ECO:0007669"/>
    <property type="project" value="UniProtKB-SubCell"/>
</dbReference>
<comment type="subcellular location">
    <subcellularLocation>
        <location evidence="1">Cell membrane</location>
        <topology evidence="1">Multi-pass membrane protein</topology>
    </subcellularLocation>
</comment>
<evidence type="ECO:0000256" key="6">
    <source>
        <dbReference type="SAM" id="Phobius"/>
    </source>
</evidence>
<feature type="transmembrane region" description="Helical" evidence="6">
    <location>
        <begin position="35"/>
        <end position="60"/>
    </location>
</feature>
<keyword evidence="8" id="KW-1185">Reference proteome</keyword>
<evidence type="ECO:0000256" key="5">
    <source>
        <dbReference type="ARBA" id="ARBA00023136"/>
    </source>
</evidence>
<dbReference type="Proteomes" id="UP000248014">
    <property type="component" value="Unassembled WGS sequence"/>
</dbReference>
<evidence type="ECO:0000256" key="4">
    <source>
        <dbReference type="ARBA" id="ARBA00022989"/>
    </source>
</evidence>
<protein>
    <submittedName>
        <fullName evidence="7">Threonine/homoserine/homoserine lactone efflux protein</fullName>
    </submittedName>
</protein>
<evidence type="ECO:0000313" key="7">
    <source>
        <dbReference type="EMBL" id="PXW73367.1"/>
    </source>
</evidence>
<keyword evidence="2" id="KW-1003">Cell membrane</keyword>
<feature type="transmembrane region" description="Helical" evidence="6">
    <location>
        <begin position="113"/>
        <end position="134"/>
    </location>
</feature>
<comment type="caution">
    <text evidence="7">The sequence shown here is derived from an EMBL/GenBank/DDBJ whole genome shotgun (WGS) entry which is preliminary data.</text>
</comment>
<keyword evidence="4 6" id="KW-1133">Transmembrane helix</keyword>
<dbReference type="InterPro" id="IPR001123">
    <property type="entry name" value="LeuE-type"/>
</dbReference>
<dbReference type="RefSeq" id="WP_110299506.1">
    <property type="nucleotide sequence ID" value="NZ_QJJM01000010.1"/>
</dbReference>
<dbReference type="GO" id="GO:0015171">
    <property type="term" value="F:amino acid transmembrane transporter activity"/>
    <property type="evidence" value="ECO:0007669"/>
    <property type="project" value="TreeGrafter"/>
</dbReference>
<proteinExistence type="predicted"/>
<feature type="transmembrane region" description="Helical" evidence="6">
    <location>
        <begin position="66"/>
        <end position="84"/>
    </location>
</feature>
<evidence type="ECO:0000313" key="8">
    <source>
        <dbReference type="Proteomes" id="UP000248014"/>
    </source>
</evidence>
<dbReference type="PANTHER" id="PTHR30086">
    <property type="entry name" value="ARGININE EXPORTER PROTEIN ARGO"/>
    <property type="match status" value="1"/>
</dbReference>
<evidence type="ECO:0000256" key="3">
    <source>
        <dbReference type="ARBA" id="ARBA00022692"/>
    </source>
</evidence>
<keyword evidence="3 6" id="KW-0812">Transmembrane</keyword>
<evidence type="ECO:0000256" key="1">
    <source>
        <dbReference type="ARBA" id="ARBA00004651"/>
    </source>
</evidence>
<feature type="transmembrane region" description="Helical" evidence="6">
    <location>
        <begin position="6"/>
        <end position="28"/>
    </location>
</feature>